<gene>
    <name evidence="2" type="ORF">B0T18DRAFT_20719</name>
</gene>
<protein>
    <submittedName>
        <fullName evidence="2">Uncharacterized protein</fullName>
    </submittedName>
</protein>
<sequence>MAEAAPRLQSRKGAPNCGRVRSAASYGSRPTAVMRRDATGMGSIAARTGHFCLPLVRGAMGAPRTVQAQEREGRSHSPTFPWYTPEFRPCHWRGRDRRLGFWCHHALPFSARWYSLGLASSSRAAIEKRRPNGLLNGFMSLLGQFSRPCHGPHRPPSSDRPSRAPRRRQRPRSYDGTACWGSFLRPSSLSEPDSWARCLIARSIAPGQLPLSQTQRRWKKVVGGGR</sequence>
<dbReference type="Proteomes" id="UP001172155">
    <property type="component" value="Unassembled WGS sequence"/>
</dbReference>
<organism evidence="2 3">
    <name type="scientific">Schizothecium vesticola</name>
    <dbReference type="NCBI Taxonomy" id="314040"/>
    <lineage>
        <taxon>Eukaryota</taxon>
        <taxon>Fungi</taxon>
        <taxon>Dikarya</taxon>
        <taxon>Ascomycota</taxon>
        <taxon>Pezizomycotina</taxon>
        <taxon>Sordariomycetes</taxon>
        <taxon>Sordariomycetidae</taxon>
        <taxon>Sordariales</taxon>
        <taxon>Schizotheciaceae</taxon>
        <taxon>Schizothecium</taxon>
    </lineage>
</organism>
<comment type="caution">
    <text evidence="2">The sequence shown here is derived from an EMBL/GenBank/DDBJ whole genome shotgun (WGS) entry which is preliminary data.</text>
</comment>
<evidence type="ECO:0000313" key="2">
    <source>
        <dbReference type="EMBL" id="KAK0753668.1"/>
    </source>
</evidence>
<evidence type="ECO:0000256" key="1">
    <source>
        <dbReference type="SAM" id="MobiDB-lite"/>
    </source>
</evidence>
<accession>A0AA40F9H3</accession>
<dbReference type="AlphaFoldDB" id="A0AA40F9H3"/>
<name>A0AA40F9H3_9PEZI</name>
<dbReference type="EMBL" id="JAUKUD010000001">
    <property type="protein sequence ID" value="KAK0753668.1"/>
    <property type="molecule type" value="Genomic_DNA"/>
</dbReference>
<feature type="region of interest" description="Disordered" evidence="1">
    <location>
        <begin position="149"/>
        <end position="174"/>
    </location>
</feature>
<evidence type="ECO:0000313" key="3">
    <source>
        <dbReference type="Proteomes" id="UP001172155"/>
    </source>
</evidence>
<feature type="region of interest" description="Disordered" evidence="1">
    <location>
        <begin position="1"/>
        <end position="23"/>
    </location>
</feature>
<keyword evidence="3" id="KW-1185">Reference proteome</keyword>
<reference evidence="2" key="1">
    <citation type="submission" date="2023-06" db="EMBL/GenBank/DDBJ databases">
        <title>Genome-scale phylogeny and comparative genomics of the fungal order Sordariales.</title>
        <authorList>
            <consortium name="Lawrence Berkeley National Laboratory"/>
            <person name="Hensen N."/>
            <person name="Bonometti L."/>
            <person name="Westerberg I."/>
            <person name="Brannstrom I.O."/>
            <person name="Guillou S."/>
            <person name="Cros-Aarteil S."/>
            <person name="Calhoun S."/>
            <person name="Haridas S."/>
            <person name="Kuo A."/>
            <person name="Mondo S."/>
            <person name="Pangilinan J."/>
            <person name="Riley R."/>
            <person name="LaButti K."/>
            <person name="Andreopoulos B."/>
            <person name="Lipzen A."/>
            <person name="Chen C."/>
            <person name="Yanf M."/>
            <person name="Daum C."/>
            <person name="Ng V."/>
            <person name="Clum A."/>
            <person name="Steindorff A."/>
            <person name="Ohm R."/>
            <person name="Martin F."/>
            <person name="Silar P."/>
            <person name="Natvig D."/>
            <person name="Lalanne C."/>
            <person name="Gautier V."/>
            <person name="Ament-velasquez S.L."/>
            <person name="Kruys A."/>
            <person name="Hutchinson M.I."/>
            <person name="Powell A.J."/>
            <person name="Barry K."/>
            <person name="Miller A.N."/>
            <person name="Grigoriev I.V."/>
            <person name="Debuchy R."/>
            <person name="Gladieux P."/>
            <person name="Thoren M.H."/>
            <person name="Johannesson H."/>
        </authorList>
    </citation>
    <scope>NUCLEOTIDE SEQUENCE</scope>
    <source>
        <strain evidence="2">SMH3187-1</strain>
    </source>
</reference>
<proteinExistence type="predicted"/>